<keyword evidence="3" id="KW-0812">Transmembrane</keyword>
<proteinExistence type="predicted"/>
<dbReference type="RefSeq" id="WP_087455196.1">
    <property type="nucleotide sequence ID" value="NZ_CP021434.1"/>
</dbReference>
<dbReference type="AlphaFoldDB" id="A0A1Y0IH59"/>
<dbReference type="EMBL" id="CP021434">
    <property type="protein sequence ID" value="ARU59808.1"/>
    <property type="molecule type" value="Genomic_DNA"/>
</dbReference>
<dbReference type="GO" id="GO:0016787">
    <property type="term" value="F:hydrolase activity"/>
    <property type="evidence" value="ECO:0007669"/>
    <property type="project" value="UniProtKB-KW"/>
</dbReference>
<name>A0A1Y0IH59_9BACL</name>
<keyword evidence="3" id="KW-0472">Membrane</keyword>
<feature type="active site" description="Acyl-thioester intermediate" evidence="2">
    <location>
        <position position="189"/>
    </location>
</feature>
<organism evidence="4 5">
    <name type="scientific">Tumebacillus avium</name>
    <dbReference type="NCBI Taxonomy" id="1903704"/>
    <lineage>
        <taxon>Bacteria</taxon>
        <taxon>Bacillati</taxon>
        <taxon>Bacillota</taxon>
        <taxon>Bacilli</taxon>
        <taxon>Bacillales</taxon>
        <taxon>Alicyclobacillaceae</taxon>
        <taxon>Tumebacillus</taxon>
    </lineage>
</organism>
<reference evidence="5" key="1">
    <citation type="submission" date="2017-05" db="EMBL/GenBank/DDBJ databases">
        <authorList>
            <person name="Sung H."/>
        </authorList>
    </citation>
    <scope>NUCLEOTIDE SEQUENCE [LARGE SCALE GENOMIC DNA]</scope>
    <source>
        <strain evidence="5">AR23208</strain>
    </source>
</reference>
<gene>
    <name evidence="4" type="ORF">CBW65_01140</name>
</gene>
<evidence type="ECO:0000256" key="1">
    <source>
        <dbReference type="ARBA" id="ARBA00022801"/>
    </source>
</evidence>
<sequence length="208" mass="22905">MPRASWKQNRIVHSSLWLVLLIGAGLMIWPEFDEWNQQRKQDALLTVWTQNQTQEKPSAANDALAAPAPEYKNINGIPVMGAIVIDKIGLREPLLQGAGPEPLDLGIGVVETTSFVADTDHLVLAGHRSLKPGKHFNRLGELVRGDTILIESSQGTFTYGVERSFLVEPDDLSVLTASSDETELTLITCHPMRNPTHRLIVKATLLKG</sequence>
<protein>
    <recommendedName>
        <fullName evidence="6">Sortase</fullName>
    </recommendedName>
</protein>
<dbReference type="CDD" id="cd06166">
    <property type="entry name" value="Sortase_D_2"/>
    <property type="match status" value="1"/>
</dbReference>
<evidence type="ECO:0000256" key="3">
    <source>
        <dbReference type="SAM" id="Phobius"/>
    </source>
</evidence>
<evidence type="ECO:0000313" key="5">
    <source>
        <dbReference type="Proteomes" id="UP000195437"/>
    </source>
</evidence>
<dbReference type="InterPro" id="IPR023365">
    <property type="entry name" value="Sortase_dom-sf"/>
</dbReference>
<dbReference type="Proteomes" id="UP000195437">
    <property type="component" value="Chromosome"/>
</dbReference>
<feature type="transmembrane region" description="Helical" evidence="3">
    <location>
        <begin position="12"/>
        <end position="29"/>
    </location>
</feature>
<dbReference type="SUPFAM" id="SSF63817">
    <property type="entry name" value="Sortase"/>
    <property type="match status" value="1"/>
</dbReference>
<keyword evidence="5" id="KW-1185">Reference proteome</keyword>
<dbReference type="Gene3D" id="2.40.260.10">
    <property type="entry name" value="Sortase"/>
    <property type="match status" value="1"/>
</dbReference>
<evidence type="ECO:0000256" key="2">
    <source>
        <dbReference type="PIRSR" id="PIRSR605754-1"/>
    </source>
</evidence>
<dbReference type="InterPro" id="IPR005754">
    <property type="entry name" value="Sortase"/>
</dbReference>
<keyword evidence="3" id="KW-1133">Transmembrane helix</keyword>
<evidence type="ECO:0000313" key="4">
    <source>
        <dbReference type="EMBL" id="ARU59808.1"/>
    </source>
</evidence>
<dbReference type="KEGG" id="tum:CBW65_01140"/>
<feature type="active site" description="Proton donor/acceptor" evidence="2">
    <location>
        <position position="127"/>
    </location>
</feature>
<dbReference type="InterPro" id="IPR042000">
    <property type="entry name" value="Sortase_D_2"/>
</dbReference>
<accession>A0A1Y0IH59</accession>
<dbReference type="Pfam" id="PF04203">
    <property type="entry name" value="Sortase"/>
    <property type="match status" value="1"/>
</dbReference>
<dbReference type="NCBIfam" id="TIGR01076">
    <property type="entry name" value="sortase_fam"/>
    <property type="match status" value="1"/>
</dbReference>
<evidence type="ECO:0008006" key="6">
    <source>
        <dbReference type="Google" id="ProtNLM"/>
    </source>
</evidence>
<dbReference type="OrthoDB" id="154054at2"/>
<keyword evidence="1" id="KW-0378">Hydrolase</keyword>